<reference evidence="3" key="1">
    <citation type="submission" date="2016-10" db="EMBL/GenBank/DDBJ databases">
        <authorList>
            <person name="Varghese N."/>
            <person name="Submissions S."/>
        </authorList>
    </citation>
    <scope>NUCLEOTIDE SEQUENCE [LARGE SCALE GENOMIC DNA]</scope>
    <source>
        <strain evidence="3">DSM 23313</strain>
    </source>
</reference>
<protein>
    <recommendedName>
        <fullName evidence="4">AsmA-like C-terminal region</fullName>
    </recommendedName>
</protein>
<organism evidence="2 3">
    <name type="scientific">Myroides phaeus</name>
    <dbReference type="NCBI Taxonomy" id="702745"/>
    <lineage>
        <taxon>Bacteria</taxon>
        <taxon>Pseudomonadati</taxon>
        <taxon>Bacteroidota</taxon>
        <taxon>Flavobacteriia</taxon>
        <taxon>Flavobacteriales</taxon>
        <taxon>Flavobacteriaceae</taxon>
        <taxon>Myroides</taxon>
    </lineage>
</organism>
<evidence type="ECO:0000256" key="1">
    <source>
        <dbReference type="SAM" id="Phobius"/>
    </source>
</evidence>
<dbReference type="RefSeq" id="WP_090405763.1">
    <property type="nucleotide sequence ID" value="NZ_FNDQ01000003.1"/>
</dbReference>
<evidence type="ECO:0000313" key="2">
    <source>
        <dbReference type="EMBL" id="SDH40651.1"/>
    </source>
</evidence>
<dbReference type="STRING" id="702745.SAMN05421818_103136"/>
<proteinExistence type="predicted"/>
<name>A0A1G8C593_9FLAO</name>
<keyword evidence="3" id="KW-1185">Reference proteome</keyword>
<sequence length="759" mass="88092">MKLTFGKRIFLYGGIFFLIVYFFGQTFLNKFVNTKLPEIIADKNDTPYNFSYKDVDYSLALRKLTVSGIELTPKESLKQENKTYISGTVKKIVVQGVGFKELFRNHNLIANKIRLVEPDFTVMQSDSVPPPAKKFDLTNSIDISKIFVENAHVKIKAIKDNHLINEVFNFNADILGVHFGMETKNKPIPFTYEKYTMSCDSVYNRLNDLHRLKIGSIQIDPDKFIANKITIRPIRQQIDSLEKDNLLLLNIPKLELLGTDWGYRDNRDFYVEISTIQTDSTSFKVLQKKQKTQKELKKTTQKVLPPLIPFDLKIGDIKITNFHFNSLDVWNTNRANLWIHNIKNSVYDTLRIDKIKLENALVTHTPKEKFNAPKAKLKQIDDRIFIDSLVLKNANYVLKEEKYEKNTLELNNINATIQDININEQTTLEKVPFTYKNTLLQVDKIYYNTQKFYDIHADNLNITDNKLVMKNFAMKPKYSRKKTVSMFRYADDIFNLSANEIALTDYKWGFDKNGVFDFYTKNIHIENIDANIFRDKAPEFNMSIKPMFSKKLRDLKFGMQVDQVTIRRSKLVYEETDEKAIAPGKILFTNFSATINNVYSGFNRTKVPRTTIAVDARFMNAAPIRVDWSFNILNRRDQFNIQGVITNFPATAMHQFLQPYVKASTEGTLDIVKFNFNGNNTSATGTFGMEYKDLKVTLYRKDGKAKRRVLSALGNLFIRKNTKGDVKTVDIKKVDRIQEKSFFNYLWLCVMQGLKQTIL</sequence>
<dbReference type="AlphaFoldDB" id="A0A1G8C593"/>
<gene>
    <name evidence="2" type="ORF">SAMN05421818_103136</name>
</gene>
<evidence type="ECO:0000313" key="3">
    <source>
        <dbReference type="Proteomes" id="UP000243588"/>
    </source>
</evidence>
<evidence type="ECO:0008006" key="4">
    <source>
        <dbReference type="Google" id="ProtNLM"/>
    </source>
</evidence>
<keyword evidence="1" id="KW-0812">Transmembrane</keyword>
<keyword evidence="1" id="KW-1133">Transmembrane helix</keyword>
<dbReference type="Proteomes" id="UP000243588">
    <property type="component" value="Unassembled WGS sequence"/>
</dbReference>
<feature type="transmembrane region" description="Helical" evidence="1">
    <location>
        <begin position="9"/>
        <end position="28"/>
    </location>
</feature>
<dbReference type="EMBL" id="FNDQ01000003">
    <property type="protein sequence ID" value="SDH40651.1"/>
    <property type="molecule type" value="Genomic_DNA"/>
</dbReference>
<accession>A0A1G8C593</accession>
<keyword evidence="1" id="KW-0472">Membrane</keyword>